<gene>
    <name evidence="2" type="ORF">X801_00294</name>
</gene>
<evidence type="ECO:0000313" key="3">
    <source>
        <dbReference type="Proteomes" id="UP000243686"/>
    </source>
</evidence>
<feature type="domain" description="Peptidase M60" evidence="1">
    <location>
        <begin position="458"/>
        <end position="753"/>
    </location>
</feature>
<keyword evidence="3" id="KW-1185">Reference proteome</keyword>
<dbReference type="PANTHER" id="PTHR15730">
    <property type="entry name" value="EXPERIMENTAL AUTOIMMUNE PROSTATITIS ANTIGEN 2-RELATED"/>
    <property type="match status" value="1"/>
</dbReference>
<feature type="non-terminal residue" evidence="2">
    <location>
        <position position="863"/>
    </location>
</feature>
<name>A0A1S8XAQ0_OPIVI</name>
<evidence type="ECO:0000259" key="1">
    <source>
        <dbReference type="PROSITE" id="PS51723"/>
    </source>
</evidence>
<evidence type="ECO:0000313" key="2">
    <source>
        <dbReference type="EMBL" id="OON23794.1"/>
    </source>
</evidence>
<dbReference type="Pfam" id="PF13402">
    <property type="entry name" value="Peptidase_M60"/>
    <property type="match status" value="1"/>
</dbReference>
<sequence>PNVALQKTVVGIGNWQQFAVDGNLKTAFVPDAAQFPYYYVDLGAVYELTSINLFCPNEGTFKNLKVHVPFDVHTFEGLMSPCNYETLYPWDPLASNLKFKKAGGEIVLKPQKPVRYIIIGNPNANYSKPMKPIPIGEVQAYGKKLRETPVPQVPEDSGPVPKNYYQETRRAIIGTQDQLWVHPGYGYFKPNHRYRDVVLGWTDQPKIMAIIRKKAKVFLIMGHALPIEIDWLPMYKGFRTSCKDWLTDRSSTANYVNITANYKPGDVILITRNDQFDVDKIYDKLISGENSAFVGYPNEDKNDSLSQLLEKLEIDFVRTEDDLKPQFLTVSGSADSNAFIPTSYWIERYVNSWKAFSTERFQVKDEELGMEQKDVEVQLNALVAKYGALMEYLAPCDIQNYVRDEKSVTALVNYNLALKYQSGKSGFSLPGVHRYPGKIPSSTRPTTVVAKVFSDLSGSFFPLGVYAKPGEAFRWTVLTNTNSNLTNQWIRINAQTDLIDHHPRWSRWPILSTAICMRKQGQYVSPHGGPLFLQLPQGISITILLENVYRYPWLDLRNQESFASFAKEIKEYSTVPWLVISGDAMNSMLRTVDVYTTKTSEVTSSARYFDDAVKVMHNYRGSQWQEARSEMFVADIQISSPPGHSGYPWMGSLDWSKHFTMWSDSIKLGGQPSFLDVMGKNLQVEEATLKGGDEVTNRVYRLLVEDVILGLNPYEGDMDTNRWNLSEYNGPGLGYYRYLGKLFGYGLVGNAFIEARKKAPKNEMERTQLWIKQMCIHSGYNLVAFHKMWNFPMTDEAQSVCKRLPCFFPDDEYTKNFRSKVDAVLNESGGSCSRREPKKAEFRGEIKAGLDRTRPQNIFLTFQ</sequence>
<reference evidence="2 3" key="1">
    <citation type="submission" date="2015-03" db="EMBL/GenBank/DDBJ databases">
        <title>Draft genome of the nematode, Opisthorchis viverrini.</title>
        <authorList>
            <person name="Mitreva M."/>
        </authorList>
    </citation>
    <scope>NUCLEOTIDE SEQUENCE [LARGE SCALE GENOMIC DNA]</scope>
    <source>
        <strain evidence="2">Khon Kaen</strain>
    </source>
</reference>
<dbReference type="Gene3D" id="2.60.120.260">
    <property type="entry name" value="Galactose-binding domain-like"/>
    <property type="match status" value="1"/>
</dbReference>
<dbReference type="InterPro" id="IPR035423">
    <property type="entry name" value="M60-like_N"/>
</dbReference>
<feature type="non-terminal residue" evidence="2">
    <location>
        <position position="1"/>
    </location>
</feature>
<dbReference type="SUPFAM" id="SSF49785">
    <property type="entry name" value="Galactose-binding domain-like"/>
    <property type="match status" value="1"/>
</dbReference>
<organism evidence="2 3">
    <name type="scientific">Opisthorchis viverrini</name>
    <name type="common">Southeast Asian liver fluke</name>
    <dbReference type="NCBI Taxonomy" id="6198"/>
    <lineage>
        <taxon>Eukaryota</taxon>
        <taxon>Metazoa</taxon>
        <taxon>Spiralia</taxon>
        <taxon>Lophotrochozoa</taxon>
        <taxon>Platyhelminthes</taxon>
        <taxon>Trematoda</taxon>
        <taxon>Digenea</taxon>
        <taxon>Opisthorchiida</taxon>
        <taxon>Opisthorchiata</taxon>
        <taxon>Opisthorchiidae</taxon>
        <taxon>Opisthorchis</taxon>
    </lineage>
</organism>
<protein>
    <recommendedName>
        <fullName evidence="1">Peptidase M60 domain-containing protein</fullName>
    </recommendedName>
</protein>
<dbReference type="PROSITE" id="PS51723">
    <property type="entry name" value="PEPTIDASE_M60"/>
    <property type="match status" value="1"/>
</dbReference>
<dbReference type="EMBL" id="KV891488">
    <property type="protein sequence ID" value="OON23794.1"/>
    <property type="molecule type" value="Genomic_DNA"/>
</dbReference>
<dbReference type="InterPro" id="IPR008979">
    <property type="entry name" value="Galactose-bd-like_sf"/>
</dbReference>
<proteinExistence type="predicted"/>
<dbReference type="AlphaFoldDB" id="A0A1S8XAQ0"/>
<dbReference type="InterPro" id="IPR051244">
    <property type="entry name" value="TCAF"/>
</dbReference>
<dbReference type="Gene3D" id="1.10.390.30">
    <property type="entry name" value="Peptidase M60, enhancin-like domain 3"/>
    <property type="match status" value="1"/>
</dbReference>
<dbReference type="SMART" id="SM01276">
    <property type="entry name" value="M60-like"/>
    <property type="match status" value="1"/>
</dbReference>
<accession>A0A1S8XAQ0</accession>
<dbReference type="InterPro" id="IPR031161">
    <property type="entry name" value="Peptidase_M60_dom"/>
</dbReference>
<dbReference type="PANTHER" id="PTHR15730:SF5">
    <property type="entry name" value="SI:CH211-210B2.2-RELATED"/>
    <property type="match status" value="1"/>
</dbReference>
<dbReference type="InterPro" id="IPR042279">
    <property type="entry name" value="Pep_M60_3"/>
</dbReference>
<dbReference type="Proteomes" id="UP000243686">
    <property type="component" value="Unassembled WGS sequence"/>
</dbReference>
<dbReference type="Pfam" id="PF17291">
    <property type="entry name" value="M60-like_N"/>
    <property type="match status" value="1"/>
</dbReference>